<dbReference type="EMBL" id="OGUS01000128">
    <property type="protein sequence ID" value="SPC16820.1"/>
    <property type="molecule type" value="Genomic_DNA"/>
</dbReference>
<organism evidence="1">
    <name type="scientific">Cupriavidus oxalaticus</name>
    <dbReference type="NCBI Taxonomy" id="96344"/>
    <lineage>
        <taxon>Bacteria</taxon>
        <taxon>Pseudomonadati</taxon>
        <taxon>Pseudomonadota</taxon>
        <taxon>Betaproteobacteria</taxon>
        <taxon>Burkholderiales</taxon>
        <taxon>Burkholderiaceae</taxon>
        <taxon>Cupriavidus</taxon>
    </lineage>
</organism>
<protein>
    <submittedName>
        <fullName evidence="1">Uncharacterized protein</fullName>
    </submittedName>
</protein>
<gene>
    <name evidence="1" type="ORF">CO2235_60037</name>
</gene>
<dbReference type="Proteomes" id="UP000256862">
    <property type="component" value="Chromosome CO2235"/>
</dbReference>
<accession>A0A375GBP3</accession>
<evidence type="ECO:0000313" key="1">
    <source>
        <dbReference type="EMBL" id="SPC16820.1"/>
    </source>
</evidence>
<comment type="caution">
    <text evidence="1">The sequence shown here is derived from an EMBL/GenBank/DDBJ whole genome shotgun (WGS) entry which is preliminary data.</text>
</comment>
<dbReference type="AlphaFoldDB" id="A0A375GBP3"/>
<name>A0A375GBP3_9BURK</name>
<reference evidence="1" key="1">
    <citation type="submission" date="2018-01" db="EMBL/GenBank/DDBJ databases">
        <authorList>
            <person name="Clerissi C."/>
        </authorList>
    </citation>
    <scope>NUCLEOTIDE SEQUENCE</scope>
    <source>
        <strain evidence="1">Cupriavidus oxalaticus LMG 2235</strain>
    </source>
</reference>
<sequence>MAEPHHFGHPAHSVRSAASRKALCHNDFDPAGPRFAYARHAAIPNRYAATAGTAIVGSKVR</sequence>
<proteinExistence type="predicted"/>